<name>A0A1H0IRF9_9PSED</name>
<protein>
    <submittedName>
        <fullName evidence="3">Glycosyltransferase sugar-binding region containing DXD motif-containing protein</fullName>
    </submittedName>
</protein>
<feature type="compositionally biased region" description="Polar residues" evidence="1">
    <location>
        <begin position="15"/>
        <end position="31"/>
    </location>
</feature>
<dbReference type="Proteomes" id="UP000182654">
    <property type="component" value="Chromosome I"/>
</dbReference>
<sequence length="1008" mass="111737">MHSFLNAALVTSQPPFKPLTQASNDKQIANQGISGTRSTDSRSDSPTIGVASLLDPAEIIAGTDAPGAPRADLSLDQRRRLAQNYTHRIKTQINNIETGSEGERNVRYQHLKPFLTPAGYFSGALLAAGCDPHQKVTVTLKTYTGMGKPEHLSSAEKRTYFAWELAAGALEHDRVERGGPVNFSFLHIEPADEEHVEALESLGKVLQASWEADVAKPMRDESGTRAQRAGKADAYALQSILNSLMSDKAQGGNLSAEAKEAVRRTVQENGQVIVPNIYGYPLSGYAFIAYTPYEGNFEHRPNKGLMIDLEHGKAHEIQGDDDFAQWAKQNRDDLNRSFNARDKQGGIDVHWPRASDVLDTLIAGGGATYEGYKSLVADQAIPVRELFNYTRARRSDYRLKFGRLKGNNGKGVASRFQAVNANNARWADQTEVFGSSQQSWKEAKDFWGNTFGYVPLVGNTGNIVFGIHDGIYGKTASDRVQGNAVAVISGLQLIHEVAQGMTDANVALQEGLERYSVGKHYRWDYDAQTKDLQFVSTPVVMNAEKLEPPAQYPGMREIMFRGRKYFAAEQPDMADGLSYHLRIPDPKDPAKLVSGAIVANPDEAGAWRRTGVEGGGRGEAAGKLETSTVFRGIHEHTATRAISYMAEVDGYWKSVEFDLQHNTWRLASTHRLLKWEEGKGFKYAQPEAFAGVTDEQRLASLKQFGIEELPTLPRIEAAAGQVEIPKQIHQIWMGDAEKLMERAKVIEKNAALAKEQAGFSTTVHVLLDGMHANEQLAVLKEAMPSATIIDMRQEPFFIEFQKTKFHEPFALLAREGSDRNLSAASDILRYPMMEHFGGIYLDTDDELLTGFGTSVYKVAPGDLLLNDVVNEPMLGMKLDFNSSNFGTLKGNPLLKKIQEEGWARYQENPGFFKDRPHGAITEAQIDDMTQYMTEESRVFGPGLLNDVVRKEHPKYQRYISAFSSINDIAEKGVVLSVEPVVKWMAEANAHFAPLAEHISINSDHTWIE</sequence>
<dbReference type="SUPFAM" id="SSF53448">
    <property type="entry name" value="Nucleotide-diphospho-sugar transferases"/>
    <property type="match status" value="1"/>
</dbReference>
<accession>A0A1H0IRF9</accession>
<evidence type="ECO:0000313" key="3">
    <source>
        <dbReference type="EMBL" id="SDO34057.1"/>
    </source>
</evidence>
<gene>
    <name evidence="2" type="ORF">BFN10_03090</name>
    <name evidence="3" type="ORF">SAMN04490184_0313</name>
</gene>
<dbReference type="Gene3D" id="3.90.550.20">
    <property type="match status" value="1"/>
</dbReference>
<evidence type="ECO:0000313" key="4">
    <source>
        <dbReference type="Proteomes" id="UP000181686"/>
    </source>
</evidence>
<proteinExistence type="predicted"/>
<dbReference type="AlphaFoldDB" id="A0A1H0IRF9"/>
<keyword evidence="5" id="KW-1185">Reference proteome</keyword>
<dbReference type="Pfam" id="PF04488">
    <property type="entry name" value="Gly_transf_sug"/>
    <property type="match status" value="1"/>
</dbReference>
<evidence type="ECO:0000313" key="5">
    <source>
        <dbReference type="Proteomes" id="UP000182654"/>
    </source>
</evidence>
<dbReference type="InterPro" id="IPR029044">
    <property type="entry name" value="Nucleotide-diphossugar_trans"/>
</dbReference>
<organism evidence="2 4">
    <name type="scientific">Pseudomonas extremorientalis</name>
    <dbReference type="NCBI Taxonomy" id="169669"/>
    <lineage>
        <taxon>Bacteria</taxon>
        <taxon>Pseudomonadati</taxon>
        <taxon>Pseudomonadota</taxon>
        <taxon>Gammaproteobacteria</taxon>
        <taxon>Pseudomonadales</taxon>
        <taxon>Pseudomonadaceae</taxon>
        <taxon>Pseudomonas</taxon>
    </lineage>
</organism>
<dbReference type="RefSeq" id="WP_071488415.1">
    <property type="nucleotide sequence ID" value="NZ_LT629708.1"/>
</dbReference>
<dbReference type="EMBL" id="MDGK01000011">
    <property type="protein sequence ID" value="OIN12686.1"/>
    <property type="molecule type" value="Genomic_DNA"/>
</dbReference>
<dbReference type="EMBL" id="LT629708">
    <property type="protein sequence ID" value="SDO34057.1"/>
    <property type="molecule type" value="Genomic_DNA"/>
</dbReference>
<evidence type="ECO:0000256" key="1">
    <source>
        <dbReference type="SAM" id="MobiDB-lite"/>
    </source>
</evidence>
<reference evidence="2 4" key="1">
    <citation type="submission" date="2016-08" db="EMBL/GenBank/DDBJ databases">
        <title>Draft genome sequence of the type strain of Pseudomonas extremorientalis LMG 19695T isolated from drinking water reservoir.</title>
        <authorList>
            <person name="Tambong J.T."/>
        </authorList>
    </citation>
    <scope>NUCLEOTIDE SEQUENCE [LARGE SCALE GENOMIC DNA]</scope>
    <source>
        <strain evidence="2 4">LMG 19695</strain>
    </source>
</reference>
<feature type="region of interest" description="Disordered" evidence="1">
    <location>
        <begin position="15"/>
        <end position="48"/>
    </location>
</feature>
<evidence type="ECO:0000313" key="2">
    <source>
        <dbReference type="EMBL" id="OIN12686.1"/>
    </source>
</evidence>
<reference evidence="3 5" key="2">
    <citation type="submission" date="2016-10" db="EMBL/GenBank/DDBJ databases">
        <authorList>
            <person name="Varghese N."/>
            <person name="Submissions S."/>
        </authorList>
    </citation>
    <scope>NUCLEOTIDE SEQUENCE [LARGE SCALE GENOMIC DNA]</scope>
    <source>
        <strain evidence="3 5">BS2774</strain>
    </source>
</reference>
<dbReference type="InterPro" id="IPR007577">
    <property type="entry name" value="GlycoTrfase_DXD_sugar-bd_CS"/>
</dbReference>
<dbReference type="Proteomes" id="UP000181686">
    <property type="component" value="Unassembled WGS sequence"/>
</dbReference>